<protein>
    <submittedName>
        <fullName evidence="2">Uncharacterized protein</fullName>
    </submittedName>
</protein>
<feature type="region of interest" description="Disordered" evidence="1">
    <location>
        <begin position="1"/>
        <end position="50"/>
    </location>
</feature>
<sequence length="50" mass="5457">MPGQNAGKKDKGNAKRNATNMNFAQSEPNGGNQGKNDNCLQSRMFDKETI</sequence>
<dbReference type="Proteomes" id="UP000020529">
    <property type="component" value="Unassembled WGS sequence"/>
</dbReference>
<comment type="caution">
    <text evidence="2">The sequence shown here is derived from an EMBL/GenBank/DDBJ whole genome shotgun (WGS) entry which is preliminary data.</text>
</comment>
<feature type="compositionally biased region" description="Polar residues" evidence="1">
    <location>
        <begin position="16"/>
        <end position="41"/>
    </location>
</feature>
<dbReference type="AlphaFoldDB" id="A0A015TVC7"/>
<name>A0A015TVC7_BACFG</name>
<gene>
    <name evidence="2" type="ORF">M124_1570</name>
</gene>
<organism evidence="2 3">
    <name type="scientific">Bacteroides fragilis str. 3988T(B)14</name>
    <dbReference type="NCBI Taxonomy" id="1339315"/>
    <lineage>
        <taxon>Bacteria</taxon>
        <taxon>Pseudomonadati</taxon>
        <taxon>Bacteroidota</taxon>
        <taxon>Bacteroidia</taxon>
        <taxon>Bacteroidales</taxon>
        <taxon>Bacteroidaceae</taxon>
        <taxon>Bacteroides</taxon>
    </lineage>
</organism>
<evidence type="ECO:0000313" key="3">
    <source>
        <dbReference type="Proteomes" id="UP000020529"/>
    </source>
</evidence>
<evidence type="ECO:0000313" key="2">
    <source>
        <dbReference type="EMBL" id="EXY74646.1"/>
    </source>
</evidence>
<evidence type="ECO:0000256" key="1">
    <source>
        <dbReference type="SAM" id="MobiDB-lite"/>
    </source>
</evidence>
<accession>A0A015TVC7</accession>
<proteinExistence type="predicted"/>
<dbReference type="EMBL" id="JGCY01000276">
    <property type="protein sequence ID" value="EXY74646.1"/>
    <property type="molecule type" value="Genomic_DNA"/>
</dbReference>
<reference evidence="2 3" key="1">
    <citation type="submission" date="2014-02" db="EMBL/GenBank/DDBJ databases">
        <authorList>
            <person name="Sears C."/>
            <person name="Carroll K."/>
            <person name="Sack B.R."/>
            <person name="Qadri F."/>
            <person name="Myers L.L."/>
            <person name="Chung G.-T."/>
            <person name="Escheverria P."/>
            <person name="Fraser C.M."/>
            <person name="Sadzewicz L."/>
            <person name="Shefchek K.A."/>
            <person name="Tallon L."/>
            <person name="Das S.P."/>
            <person name="Daugherty S."/>
            <person name="Mongodin E.F."/>
        </authorList>
    </citation>
    <scope>NUCLEOTIDE SEQUENCE [LARGE SCALE GENOMIC DNA]</scope>
    <source>
        <strain evidence="3">3988T(B)14</strain>
    </source>
</reference>